<accession>A0A815GDY7</accession>
<proteinExistence type="predicted"/>
<dbReference type="Gene3D" id="3.80.10.10">
    <property type="entry name" value="Ribonuclease Inhibitor"/>
    <property type="match status" value="1"/>
</dbReference>
<organism evidence="2 4">
    <name type="scientific">Rotaria sordida</name>
    <dbReference type="NCBI Taxonomy" id="392033"/>
    <lineage>
        <taxon>Eukaryota</taxon>
        <taxon>Metazoa</taxon>
        <taxon>Spiralia</taxon>
        <taxon>Gnathifera</taxon>
        <taxon>Rotifera</taxon>
        <taxon>Eurotatoria</taxon>
        <taxon>Bdelloidea</taxon>
        <taxon>Philodinida</taxon>
        <taxon>Philodinidae</taxon>
        <taxon>Rotaria</taxon>
    </lineage>
</organism>
<evidence type="ECO:0000313" key="3">
    <source>
        <dbReference type="EMBL" id="CAF1595056.1"/>
    </source>
</evidence>
<dbReference type="EMBL" id="CAJNOH010003472">
    <property type="protein sequence ID" value="CAF1337560.1"/>
    <property type="molecule type" value="Genomic_DNA"/>
</dbReference>
<dbReference type="Proteomes" id="UP000663854">
    <property type="component" value="Unassembled WGS sequence"/>
</dbReference>
<dbReference type="AlphaFoldDB" id="A0A815GDY7"/>
<dbReference type="PROSITE" id="PS50181">
    <property type="entry name" value="FBOX"/>
    <property type="match status" value="1"/>
</dbReference>
<name>A0A815GDY7_9BILA</name>
<feature type="domain" description="F-box" evidence="1">
    <location>
        <begin position="29"/>
        <end position="77"/>
    </location>
</feature>
<keyword evidence="5" id="KW-1185">Reference proteome</keyword>
<gene>
    <name evidence="3" type="ORF">JXQ802_LOCUS47638</name>
    <name evidence="2" type="ORF">PYM288_LOCUS31728</name>
</gene>
<dbReference type="InterPro" id="IPR032675">
    <property type="entry name" value="LRR_dom_sf"/>
</dbReference>
<reference evidence="2" key="1">
    <citation type="submission" date="2021-02" db="EMBL/GenBank/DDBJ databases">
        <authorList>
            <person name="Nowell W R."/>
        </authorList>
    </citation>
    <scope>NUCLEOTIDE SEQUENCE</scope>
</reference>
<dbReference type="Proteomes" id="UP000663870">
    <property type="component" value="Unassembled WGS sequence"/>
</dbReference>
<comment type="caution">
    <text evidence="2">The sequence shown here is derived from an EMBL/GenBank/DDBJ whole genome shotgun (WGS) entry which is preliminary data.</text>
</comment>
<dbReference type="SUPFAM" id="SSF52047">
    <property type="entry name" value="RNI-like"/>
    <property type="match status" value="1"/>
</dbReference>
<evidence type="ECO:0000313" key="5">
    <source>
        <dbReference type="Proteomes" id="UP000663870"/>
    </source>
</evidence>
<dbReference type="EMBL" id="CAJNOL010004805">
    <property type="protein sequence ID" value="CAF1595056.1"/>
    <property type="molecule type" value="Genomic_DNA"/>
</dbReference>
<evidence type="ECO:0000313" key="4">
    <source>
        <dbReference type="Proteomes" id="UP000663854"/>
    </source>
</evidence>
<protein>
    <recommendedName>
        <fullName evidence="1">F-box domain-containing protein</fullName>
    </recommendedName>
</protein>
<evidence type="ECO:0000313" key="2">
    <source>
        <dbReference type="EMBL" id="CAF1337560.1"/>
    </source>
</evidence>
<sequence>MNQIKRKLSFNQSSKDEIKKLRNEFDRSITCIENLPMEFFYELFDYLDSYAIYKAFSNLNYRFQQLLNSPSLLFKIQIHHSKYKEGHRNNYKQFLRMNMHKIFSIKVCLSMQNDIFFLWFTIKSSLSCLESLRIYDIEPIRLISLLINLASLPRLFSLSIKTCNSYKSLNDIYRLIFTLPTLKWCRFIFHRKNSLFSLPMAINNQRSTIEYLSIRHRCTLNEFYTIISYTPQLRRLNLRHKLEIDSNIRTILPITLSNLTDFSIYIHHIKFDEFEIFIRKICSKLKILRVNIQSRDITFLNAYRWEKLILQFLPQLEEFYLRYYERVSSVYKYPIYNEGSNQFISSFWIERQWIFEAEINSESIIYLIRPYRKRWYENIQDKICNSFLDLSKSIRLTLKYIDSDDIEKLLKVATRRILTVTQVYNLEIPKEKFFIGALIRIVNLLPEVNTLKIHSLSLYEPRMLNSKELFMFSSIEDTSKITNVYLEKMNGIEEFSFLLELCPYMKSFKVDYIKHIDFKFVLRYIFKTIKEDCNDYLCLLCFRIPTVDDEMIRKLKRMINFEKILFNYTIRQISDYIYIEWKEF</sequence>
<evidence type="ECO:0000259" key="1">
    <source>
        <dbReference type="PROSITE" id="PS50181"/>
    </source>
</evidence>
<dbReference type="InterPro" id="IPR001810">
    <property type="entry name" value="F-box_dom"/>
</dbReference>